<feature type="transmembrane region" description="Helical" evidence="1">
    <location>
        <begin position="18"/>
        <end position="36"/>
    </location>
</feature>
<dbReference type="EMBL" id="BAABKC010000135">
    <property type="protein sequence ID" value="GAA5080082.1"/>
    <property type="molecule type" value="Genomic_DNA"/>
</dbReference>
<evidence type="ECO:0000313" key="2">
    <source>
        <dbReference type="EMBL" id="GAA5080082.1"/>
    </source>
</evidence>
<dbReference type="Proteomes" id="UP001500124">
    <property type="component" value="Unassembled WGS sequence"/>
</dbReference>
<evidence type="ECO:0000313" key="3">
    <source>
        <dbReference type="Proteomes" id="UP001500124"/>
    </source>
</evidence>
<accession>A0ABP9LL81</accession>
<keyword evidence="1" id="KW-0472">Membrane</keyword>
<keyword evidence="1" id="KW-1133">Transmembrane helix</keyword>
<evidence type="ECO:0008006" key="4">
    <source>
        <dbReference type="Google" id="ProtNLM"/>
    </source>
</evidence>
<organism evidence="2 3">
    <name type="scientific">Streptomyces similanensis</name>
    <dbReference type="NCBI Taxonomy" id="1274988"/>
    <lineage>
        <taxon>Bacteria</taxon>
        <taxon>Bacillati</taxon>
        <taxon>Actinomycetota</taxon>
        <taxon>Actinomycetes</taxon>
        <taxon>Kitasatosporales</taxon>
        <taxon>Streptomycetaceae</taxon>
        <taxon>Streptomyces</taxon>
    </lineage>
</organism>
<comment type="caution">
    <text evidence="2">The sequence shown here is derived from an EMBL/GenBank/DDBJ whole genome shotgun (WGS) entry which is preliminary data.</text>
</comment>
<keyword evidence="1" id="KW-0812">Transmembrane</keyword>
<reference evidence="3" key="1">
    <citation type="journal article" date="2019" name="Int. J. Syst. Evol. Microbiol.">
        <title>The Global Catalogue of Microorganisms (GCM) 10K type strain sequencing project: providing services to taxonomists for standard genome sequencing and annotation.</title>
        <authorList>
            <consortium name="The Broad Institute Genomics Platform"/>
            <consortium name="The Broad Institute Genome Sequencing Center for Infectious Disease"/>
            <person name="Wu L."/>
            <person name="Ma J."/>
        </authorList>
    </citation>
    <scope>NUCLEOTIDE SEQUENCE [LARGE SCALE GENOMIC DNA]</scope>
    <source>
        <strain evidence="3">JCM 18410</strain>
    </source>
</reference>
<keyword evidence="3" id="KW-1185">Reference proteome</keyword>
<name>A0ABP9LL81_9ACTN</name>
<gene>
    <name evidence="2" type="ORF">GCM10023336_73040</name>
</gene>
<proteinExistence type="predicted"/>
<sequence>MHPSTDSTVLAYKGLSGIPLWLLVGIAVIVLVAFAIRSRNGR</sequence>
<evidence type="ECO:0000256" key="1">
    <source>
        <dbReference type="SAM" id="Phobius"/>
    </source>
</evidence>
<dbReference type="RefSeq" id="WP_275404910.1">
    <property type="nucleotide sequence ID" value="NZ_BAABKC010000135.1"/>
</dbReference>
<protein>
    <recommendedName>
        <fullName evidence="4">LPXTG cell wall anchor domain-containing protein</fullName>
    </recommendedName>
</protein>